<dbReference type="Pfam" id="PF09976">
    <property type="entry name" value="TPR_21"/>
    <property type="match status" value="1"/>
</dbReference>
<evidence type="ECO:0000313" key="13">
    <source>
        <dbReference type="Proteomes" id="UP000469011"/>
    </source>
</evidence>
<accession>A0A6N9T5X5</accession>
<dbReference type="RefSeq" id="WP_163463720.1">
    <property type="nucleotide sequence ID" value="NZ_JAAAMG010000010.1"/>
</dbReference>
<evidence type="ECO:0000256" key="3">
    <source>
        <dbReference type="ARBA" id="ARBA00022692"/>
    </source>
</evidence>
<dbReference type="InterPro" id="IPR018704">
    <property type="entry name" value="SecYEG/CpoB_TPR"/>
</dbReference>
<feature type="compositionally biased region" description="Polar residues" evidence="9">
    <location>
        <begin position="271"/>
        <end position="281"/>
    </location>
</feature>
<dbReference type="EMBL" id="JAAAMG010000010">
    <property type="protein sequence ID" value="NDW05466.1"/>
    <property type="molecule type" value="Genomic_DNA"/>
</dbReference>
<dbReference type="PANTHER" id="PTHR38035:SF1">
    <property type="entry name" value="ANCILLARY SECYEG TRANSLOCON SUBUNIT"/>
    <property type="match status" value="1"/>
</dbReference>
<organism evidence="12 13">
    <name type="scientific">Jiella pacifica</name>
    <dbReference type="NCBI Taxonomy" id="2696469"/>
    <lineage>
        <taxon>Bacteria</taxon>
        <taxon>Pseudomonadati</taxon>
        <taxon>Pseudomonadota</taxon>
        <taxon>Alphaproteobacteria</taxon>
        <taxon>Hyphomicrobiales</taxon>
        <taxon>Aurantimonadaceae</taxon>
        <taxon>Jiella</taxon>
    </lineage>
</organism>
<evidence type="ECO:0000259" key="11">
    <source>
        <dbReference type="Pfam" id="PF09976"/>
    </source>
</evidence>
<protein>
    <recommendedName>
        <fullName evidence="8">Ancillary SecYEG translocon subunit</fullName>
    </recommendedName>
</protein>
<dbReference type="Proteomes" id="UP000469011">
    <property type="component" value="Unassembled WGS sequence"/>
</dbReference>
<feature type="compositionally biased region" description="Pro residues" evidence="9">
    <location>
        <begin position="385"/>
        <end position="395"/>
    </location>
</feature>
<evidence type="ECO:0000256" key="7">
    <source>
        <dbReference type="ARBA" id="ARBA00024197"/>
    </source>
</evidence>
<evidence type="ECO:0000256" key="6">
    <source>
        <dbReference type="ARBA" id="ARBA00023186"/>
    </source>
</evidence>
<reference evidence="12 13" key="1">
    <citation type="submission" date="2020-01" db="EMBL/GenBank/DDBJ databases">
        <title>Jiella pacifica sp. nov.</title>
        <authorList>
            <person name="Xue Z."/>
            <person name="Zhu S."/>
            <person name="Chen J."/>
            <person name="Yang J."/>
        </authorList>
    </citation>
    <scope>NUCLEOTIDE SEQUENCE [LARGE SCALE GENOMIC DNA]</scope>
    <source>
        <strain evidence="12 13">40Bstr34</strain>
    </source>
</reference>
<keyword evidence="4 10" id="KW-1133">Transmembrane helix</keyword>
<evidence type="ECO:0000256" key="4">
    <source>
        <dbReference type="ARBA" id="ARBA00022989"/>
    </source>
</evidence>
<dbReference type="GO" id="GO:0005886">
    <property type="term" value="C:plasma membrane"/>
    <property type="evidence" value="ECO:0007669"/>
    <property type="project" value="UniProtKB-SubCell"/>
</dbReference>
<comment type="caution">
    <text evidence="12">The sequence shown here is derived from an EMBL/GenBank/DDBJ whole genome shotgun (WGS) entry which is preliminary data.</text>
</comment>
<comment type="subcellular location">
    <subcellularLocation>
        <location evidence="1">Cell membrane</location>
        <topology evidence="1">Single-pass type II membrane protein</topology>
    </subcellularLocation>
</comment>
<feature type="domain" description="Ancillary SecYEG translocon subunit/Cell division coordinator CpoB TPR" evidence="11">
    <location>
        <begin position="20"/>
        <end position="156"/>
    </location>
</feature>
<dbReference type="PANTHER" id="PTHR38035">
    <property type="entry name" value="UPF0070 PROTEIN YFGM"/>
    <property type="match status" value="1"/>
</dbReference>
<name>A0A6N9T5X5_9HYPH</name>
<sequence length="395" mass="38921">MSDDSFFREVDEELRQDKVKAVWTRFGAWLLGGAIVVIGVTAGVVAYEHYQTNQANAAGDRYAAAMRLADEGKSDDAIKALQEIAGNGVGAYPALARLSIGGIEAKAGKPEQAVAAYDAVANDADVPAGLRDMAAIRAAYVLVDNGSLDDVRQRVERLSGDSDPLRFPAREAIALAAWKAGDTETAKPLLQGLVTDPGTPSDVSGRARILLDLINAGATGPNALPPTEGGTTPPPASADNGLGTVDLPGLLDGGQGQETSAGDGEAGASGVTMSTTGLGQSSDDEAPAAAQSGEAAPAAAQPSDASAPAGSETAPTAPSSSAQPAETAAPASPVTEEQAPSAGTTGSAPAADVPADGEAGSETAAPNGEAPATPAEATSDAGVPPASPPGGPTGN</sequence>
<keyword evidence="2" id="KW-1003">Cell membrane</keyword>
<evidence type="ECO:0000256" key="9">
    <source>
        <dbReference type="SAM" id="MobiDB-lite"/>
    </source>
</evidence>
<keyword evidence="3 10" id="KW-0812">Transmembrane</keyword>
<feature type="compositionally biased region" description="Low complexity" evidence="9">
    <location>
        <begin position="287"/>
        <end position="333"/>
    </location>
</feature>
<proteinExistence type="inferred from homology"/>
<dbReference type="AlphaFoldDB" id="A0A6N9T5X5"/>
<evidence type="ECO:0000256" key="5">
    <source>
        <dbReference type="ARBA" id="ARBA00023136"/>
    </source>
</evidence>
<keyword evidence="6" id="KW-0143">Chaperone</keyword>
<feature type="transmembrane region" description="Helical" evidence="10">
    <location>
        <begin position="26"/>
        <end position="47"/>
    </location>
</feature>
<evidence type="ECO:0000256" key="1">
    <source>
        <dbReference type="ARBA" id="ARBA00004401"/>
    </source>
</evidence>
<keyword evidence="13" id="KW-1185">Reference proteome</keyword>
<evidence type="ECO:0000256" key="8">
    <source>
        <dbReference type="ARBA" id="ARBA00024235"/>
    </source>
</evidence>
<dbReference type="InterPro" id="IPR011990">
    <property type="entry name" value="TPR-like_helical_dom_sf"/>
</dbReference>
<gene>
    <name evidence="12" type="ORF">GTK09_13635</name>
</gene>
<dbReference type="GO" id="GO:0044877">
    <property type="term" value="F:protein-containing complex binding"/>
    <property type="evidence" value="ECO:0007669"/>
    <property type="project" value="InterPro"/>
</dbReference>
<evidence type="ECO:0000256" key="2">
    <source>
        <dbReference type="ARBA" id="ARBA00022475"/>
    </source>
</evidence>
<evidence type="ECO:0000313" key="12">
    <source>
        <dbReference type="EMBL" id="NDW05466.1"/>
    </source>
</evidence>
<keyword evidence="5 10" id="KW-0472">Membrane</keyword>
<evidence type="ECO:0000256" key="10">
    <source>
        <dbReference type="SAM" id="Phobius"/>
    </source>
</evidence>
<dbReference type="Gene3D" id="1.25.40.10">
    <property type="entry name" value="Tetratricopeptide repeat domain"/>
    <property type="match status" value="1"/>
</dbReference>
<dbReference type="InterPro" id="IPR026039">
    <property type="entry name" value="YfgM"/>
</dbReference>
<feature type="region of interest" description="Disordered" evidence="9">
    <location>
        <begin position="220"/>
        <end position="395"/>
    </location>
</feature>
<comment type="similarity">
    <text evidence="7">Belongs to the YfgM family.</text>
</comment>